<comment type="caution">
    <text evidence="3">The sequence shown here is derived from an EMBL/GenBank/DDBJ whole genome shotgun (WGS) entry which is preliminary data.</text>
</comment>
<evidence type="ECO:0000256" key="1">
    <source>
        <dbReference type="SAM" id="MobiDB-lite"/>
    </source>
</evidence>
<feature type="compositionally biased region" description="Polar residues" evidence="1">
    <location>
        <begin position="492"/>
        <end position="503"/>
    </location>
</feature>
<dbReference type="EMBL" id="QWIN01001368">
    <property type="protein sequence ID" value="RMY42219.1"/>
    <property type="molecule type" value="Genomic_DNA"/>
</dbReference>
<feature type="chain" id="PRO_5017974250" description="Apple domain-containing protein" evidence="2">
    <location>
        <begin position="21"/>
        <end position="682"/>
    </location>
</feature>
<organism evidence="3 4">
    <name type="scientific">Hortaea werneckii</name>
    <name type="common">Black yeast</name>
    <name type="synonym">Cladosporium werneckii</name>
    <dbReference type="NCBI Taxonomy" id="91943"/>
    <lineage>
        <taxon>Eukaryota</taxon>
        <taxon>Fungi</taxon>
        <taxon>Dikarya</taxon>
        <taxon>Ascomycota</taxon>
        <taxon>Pezizomycotina</taxon>
        <taxon>Dothideomycetes</taxon>
        <taxon>Dothideomycetidae</taxon>
        <taxon>Mycosphaerellales</taxon>
        <taxon>Teratosphaeriaceae</taxon>
        <taxon>Hortaea</taxon>
    </lineage>
</organism>
<evidence type="ECO:0008006" key="5">
    <source>
        <dbReference type="Google" id="ProtNLM"/>
    </source>
</evidence>
<feature type="signal peptide" evidence="2">
    <location>
        <begin position="1"/>
        <end position="20"/>
    </location>
</feature>
<evidence type="ECO:0000313" key="3">
    <source>
        <dbReference type="EMBL" id="RMY42219.1"/>
    </source>
</evidence>
<keyword evidence="2" id="KW-0732">Signal</keyword>
<reference evidence="3 4" key="1">
    <citation type="journal article" date="2018" name="BMC Genomics">
        <title>Genomic evidence for intraspecific hybridization in a clonal and extremely halotolerant yeast.</title>
        <authorList>
            <person name="Gostincar C."/>
            <person name="Stajich J.E."/>
            <person name="Zupancic J."/>
            <person name="Zalar P."/>
            <person name="Gunde-Cimerman N."/>
        </authorList>
    </citation>
    <scope>NUCLEOTIDE SEQUENCE [LARGE SCALE GENOMIC DNA]</scope>
    <source>
        <strain evidence="3 4">EXF-151</strain>
    </source>
</reference>
<name>A0A3M7BR83_HORWE</name>
<dbReference type="AlphaFoldDB" id="A0A3M7BR83"/>
<evidence type="ECO:0000256" key="2">
    <source>
        <dbReference type="SAM" id="SignalP"/>
    </source>
</evidence>
<sequence length="682" mass="71427">MKSFLIMAVAVAMSASSVGAFVLNSTKTGLATTTSTSDDGLHRIQTVPNPPEDTTAILQAAASMSDDANAIPSQEPSSIYQNPECGSSSEVCPACHNDEITSPSGEKYSVTCSAYLLSADSYEVTNDEAVNTTRLCLEACDRFESCLGATYSEQGDCILATGEIEGFAAAEGGIEKVALVKRSSARSTTSLLASISAQTTSYSLLKPTTVYNKTAPTGSTAAVAAPTASTCNFDEVSCPECHEEVVTDPNNQTYKIFCDNRLYSDDSFAVQRSISPEGCLMECDEYTWCDGATFWPEPQGNCQLARGENVFPVERDGYTAFLPVATLASSIAPATSPSRYPTNNGFTPVASTTRPSPFQTLTSSASAAAITSTCDRVAPTCPECDGSVITDEAGQVYTIRCNMEPVCDDIVEAGWASQQDCMADCDRDPVCFAALWEDGRCDLCARALQNLIPTGDYPEAVILLPDQVDNSTSSSNPSNSNINEHTISAWHSTASPFDPTRSTRPAPQIPPPRPGNENALSCPNADGNVYHDDTNNRNFNVQCDTGFGAATERFIAADSFEACAAECSLDCGAVRYGPSSSCGLYTDLSVISSVTGWTAGVLIMYPQATYLAAAATRTSEGGGGAVTSVVAGGEEEFSVSILPAGVPTSAAALTSAVGGEVEHVPITATVSYAYLGMIGRAG</sequence>
<accession>A0A3M7BR83</accession>
<dbReference type="OrthoDB" id="3645242at2759"/>
<evidence type="ECO:0000313" key="4">
    <source>
        <dbReference type="Proteomes" id="UP000270230"/>
    </source>
</evidence>
<dbReference type="Proteomes" id="UP000270230">
    <property type="component" value="Unassembled WGS sequence"/>
</dbReference>
<proteinExistence type="predicted"/>
<protein>
    <recommendedName>
        <fullName evidence="5">Apple domain-containing protein</fullName>
    </recommendedName>
</protein>
<gene>
    <name evidence="3" type="ORF">D0865_12087</name>
</gene>
<feature type="region of interest" description="Disordered" evidence="1">
    <location>
        <begin position="492"/>
        <end position="527"/>
    </location>
</feature>